<reference evidence="2" key="1">
    <citation type="submission" date="2016-01" db="EMBL/GenBank/DDBJ databases">
        <authorList>
            <person name="Regsiter A."/>
            <person name="william w."/>
        </authorList>
    </citation>
    <scope>NUCLEOTIDE SEQUENCE</scope>
    <source>
        <strain evidence="2">NCPPB 1641</strain>
    </source>
</reference>
<dbReference type="PROSITE" id="PS51502">
    <property type="entry name" value="S_R_A_B_BARREL"/>
    <property type="match status" value="1"/>
</dbReference>
<accession>A0A1S7UB63</accession>
<comment type="caution">
    <text evidence="2">The sequence shown here is derived from an EMBL/GenBank/DDBJ whole genome shotgun (WGS) entry which is preliminary data.</text>
</comment>
<evidence type="ECO:0000259" key="1">
    <source>
        <dbReference type="PROSITE" id="PS51502"/>
    </source>
</evidence>
<keyword evidence="3" id="KW-1185">Reference proteome</keyword>
<dbReference type="PANTHER" id="PTHR37832">
    <property type="entry name" value="BLL2683 PROTEIN"/>
    <property type="match status" value="1"/>
</dbReference>
<dbReference type="Proteomes" id="UP000192140">
    <property type="component" value="Unassembled WGS sequence"/>
</dbReference>
<dbReference type="SMART" id="SM00886">
    <property type="entry name" value="Dabb"/>
    <property type="match status" value="1"/>
</dbReference>
<dbReference type="SUPFAM" id="SSF54909">
    <property type="entry name" value="Dimeric alpha+beta barrel"/>
    <property type="match status" value="1"/>
</dbReference>
<dbReference type="Pfam" id="PF07876">
    <property type="entry name" value="Dabb"/>
    <property type="match status" value="1"/>
</dbReference>
<dbReference type="EMBL" id="FCNP01000050">
    <property type="protein sequence ID" value="CVI64052.1"/>
    <property type="molecule type" value="Genomic_DNA"/>
</dbReference>
<proteinExistence type="predicted"/>
<dbReference type="PANTHER" id="PTHR37832:SF1">
    <property type="entry name" value="STRESS-RESPONSE A_B BARREL DOMAIN-CONTAINING PROTEIN"/>
    <property type="match status" value="1"/>
</dbReference>
<dbReference type="InterPro" id="IPR011008">
    <property type="entry name" value="Dimeric_a/b-barrel"/>
</dbReference>
<evidence type="ECO:0000313" key="3">
    <source>
        <dbReference type="Proteomes" id="UP000192140"/>
    </source>
</evidence>
<name>A0A1S7UB63_9HYPH</name>
<protein>
    <submittedName>
        <fullName evidence="2">Stress responsive A/B Barrel Domain-containing protein</fullName>
    </submittedName>
</protein>
<dbReference type="AlphaFoldDB" id="A0A1S7UB63"/>
<evidence type="ECO:0000313" key="2">
    <source>
        <dbReference type="EMBL" id="CVI64052.1"/>
    </source>
</evidence>
<gene>
    <name evidence="2" type="ORF">AGR7A_pAt30100</name>
</gene>
<dbReference type="RefSeq" id="WP_080855334.1">
    <property type="nucleotide sequence ID" value="NZ_LT009777.1"/>
</dbReference>
<dbReference type="InterPro" id="IPR013097">
    <property type="entry name" value="Dabb"/>
</dbReference>
<organism evidence="2 3">
    <name type="scientific">Agrobacterium deltaense NCPPB 1641</name>
    <dbReference type="NCBI Taxonomy" id="1183425"/>
    <lineage>
        <taxon>Bacteria</taxon>
        <taxon>Pseudomonadati</taxon>
        <taxon>Pseudomonadota</taxon>
        <taxon>Alphaproteobacteria</taxon>
        <taxon>Hyphomicrobiales</taxon>
        <taxon>Rhizobiaceae</taxon>
        <taxon>Rhizobium/Agrobacterium group</taxon>
        <taxon>Agrobacterium</taxon>
    </lineage>
</organism>
<sequence>MIKHIVMWNVRCESEEQREATALDLKSRFEGLIGKIPGLITLEVGIDFSRVSYACDVVLYSEFQDKDSLAAYAEHPAHLRVREELKDVRTARYQVDYAI</sequence>
<feature type="domain" description="Stress-response A/B barrel" evidence="1">
    <location>
        <begin position="2"/>
        <end position="97"/>
    </location>
</feature>
<dbReference type="Gene3D" id="3.30.70.100">
    <property type="match status" value="1"/>
</dbReference>